<dbReference type="GO" id="GO:0009306">
    <property type="term" value="P:protein secretion"/>
    <property type="evidence" value="ECO:0007669"/>
    <property type="project" value="InterPro"/>
</dbReference>
<evidence type="ECO:0000256" key="7">
    <source>
        <dbReference type="ARBA" id="ARBA00022927"/>
    </source>
</evidence>
<comment type="subcellular location">
    <subcellularLocation>
        <location evidence="1 10">Cell inner membrane</location>
    </subcellularLocation>
</comment>
<evidence type="ECO:0000256" key="9">
    <source>
        <dbReference type="ARBA" id="ARBA00023136"/>
    </source>
</evidence>
<dbReference type="PANTHER" id="PTHR38831:SF1">
    <property type="entry name" value="TYPE II SECRETION SYSTEM PROTEIN K-RELATED"/>
    <property type="match status" value="1"/>
</dbReference>
<evidence type="ECO:0000259" key="12">
    <source>
        <dbReference type="Pfam" id="PF03934"/>
    </source>
</evidence>
<dbReference type="RefSeq" id="WP_136555308.1">
    <property type="nucleotide sequence ID" value="NZ_STGJ01000019.1"/>
</dbReference>
<feature type="chain" id="PRO_5020294702" description="Type II secretion system protein K" evidence="11">
    <location>
        <begin position="23"/>
        <end position="317"/>
    </location>
</feature>
<keyword evidence="15" id="KW-1185">Reference proteome</keyword>
<gene>
    <name evidence="14" type="ORF">E5K04_14260</name>
</gene>
<proteinExistence type="inferred from homology"/>
<dbReference type="NCBIfam" id="NF037980">
    <property type="entry name" value="T2SS_GspK"/>
    <property type="match status" value="1"/>
</dbReference>
<organism evidence="14 15">
    <name type="scientific">Crenobacter intestini</name>
    <dbReference type="NCBI Taxonomy" id="2563443"/>
    <lineage>
        <taxon>Bacteria</taxon>
        <taxon>Pseudomonadati</taxon>
        <taxon>Pseudomonadota</taxon>
        <taxon>Betaproteobacteria</taxon>
        <taxon>Neisseriales</taxon>
        <taxon>Neisseriaceae</taxon>
        <taxon>Crenobacter</taxon>
    </lineage>
</organism>
<keyword evidence="6" id="KW-0812">Transmembrane</keyword>
<dbReference type="InterPro" id="IPR038072">
    <property type="entry name" value="GspK_central_sf"/>
</dbReference>
<evidence type="ECO:0000259" key="13">
    <source>
        <dbReference type="Pfam" id="PF21687"/>
    </source>
</evidence>
<accession>A0A4T0UKC9</accession>
<evidence type="ECO:0000313" key="15">
    <source>
        <dbReference type="Proteomes" id="UP000308891"/>
    </source>
</evidence>
<name>A0A4T0UKC9_9NEIS</name>
<evidence type="ECO:0000256" key="4">
    <source>
        <dbReference type="ARBA" id="ARBA00022475"/>
    </source>
</evidence>
<dbReference type="Pfam" id="PF21687">
    <property type="entry name" value="T2SSK_1st"/>
    <property type="match status" value="1"/>
</dbReference>
<evidence type="ECO:0000256" key="3">
    <source>
        <dbReference type="ARBA" id="ARBA00022448"/>
    </source>
</evidence>
<protein>
    <recommendedName>
        <fullName evidence="10">Type II secretion system protein K</fullName>
    </recommendedName>
</protein>
<comment type="similarity">
    <text evidence="2 10">Belongs to the GSP K family.</text>
</comment>
<dbReference type="PIRSF" id="PIRSF002786">
    <property type="entry name" value="XcpX"/>
    <property type="match status" value="1"/>
</dbReference>
<dbReference type="OrthoDB" id="5293133at2"/>
<dbReference type="InterPro" id="IPR049031">
    <property type="entry name" value="T2SSK_SAM-like_1st"/>
</dbReference>
<keyword evidence="7" id="KW-0653">Protein transport</keyword>
<reference evidence="14 15" key="1">
    <citation type="submission" date="2019-04" db="EMBL/GenBank/DDBJ databases">
        <title>Crenobacter sp. nov.</title>
        <authorList>
            <person name="Shi S."/>
        </authorList>
    </citation>
    <scope>NUCLEOTIDE SEQUENCE [LARGE SCALE GENOMIC DNA]</scope>
    <source>
        <strain evidence="14 15">GY 70310</strain>
    </source>
</reference>
<evidence type="ECO:0000256" key="2">
    <source>
        <dbReference type="ARBA" id="ARBA00007246"/>
    </source>
</evidence>
<dbReference type="Gene3D" id="1.10.40.60">
    <property type="entry name" value="EpsJ-like"/>
    <property type="match status" value="2"/>
</dbReference>
<keyword evidence="4 10" id="KW-1003">Cell membrane</keyword>
<dbReference type="Gene3D" id="3.30.1300.30">
    <property type="entry name" value="GSPII I/J protein-like"/>
    <property type="match status" value="1"/>
</dbReference>
<feature type="domain" description="T2SS protein K first SAM-like" evidence="13">
    <location>
        <begin position="100"/>
        <end position="200"/>
    </location>
</feature>
<dbReference type="InterPro" id="IPR045584">
    <property type="entry name" value="Pilin-like"/>
</dbReference>
<keyword evidence="5 10" id="KW-0997">Cell inner membrane</keyword>
<evidence type="ECO:0000313" key="14">
    <source>
        <dbReference type="EMBL" id="TIC79062.1"/>
    </source>
</evidence>
<dbReference type="AlphaFoldDB" id="A0A4T0UKC9"/>
<keyword evidence="8" id="KW-1133">Transmembrane helix</keyword>
<evidence type="ECO:0000256" key="11">
    <source>
        <dbReference type="SAM" id="SignalP"/>
    </source>
</evidence>
<feature type="domain" description="T2SS protein K second SAM-like" evidence="12">
    <location>
        <begin position="207"/>
        <end position="255"/>
    </location>
</feature>
<feature type="signal peptide" evidence="11">
    <location>
        <begin position="1"/>
        <end position="22"/>
    </location>
</feature>
<comment type="caution">
    <text evidence="14">The sequence shown here is derived from an EMBL/GenBank/DDBJ whole genome shotgun (WGS) entry which is preliminary data.</text>
</comment>
<dbReference type="SUPFAM" id="SSF158544">
    <property type="entry name" value="GspK insert domain-like"/>
    <property type="match status" value="1"/>
</dbReference>
<keyword evidence="3 10" id="KW-0813">Transport</keyword>
<evidence type="ECO:0000256" key="6">
    <source>
        <dbReference type="ARBA" id="ARBA00022692"/>
    </source>
</evidence>
<evidence type="ECO:0000256" key="8">
    <source>
        <dbReference type="ARBA" id="ARBA00022989"/>
    </source>
</evidence>
<dbReference type="PANTHER" id="PTHR38831">
    <property type="entry name" value="TYPE II SECRETION SYSTEM PROTEIN K"/>
    <property type="match status" value="1"/>
</dbReference>
<dbReference type="Pfam" id="PF03934">
    <property type="entry name" value="T2SSK"/>
    <property type="match status" value="1"/>
</dbReference>
<keyword evidence="11" id="KW-0732">Signal</keyword>
<dbReference type="EMBL" id="STGJ01000019">
    <property type="protein sequence ID" value="TIC79062.1"/>
    <property type="molecule type" value="Genomic_DNA"/>
</dbReference>
<evidence type="ECO:0000256" key="1">
    <source>
        <dbReference type="ARBA" id="ARBA00004533"/>
    </source>
</evidence>
<evidence type="ECO:0000256" key="5">
    <source>
        <dbReference type="ARBA" id="ARBA00022519"/>
    </source>
</evidence>
<dbReference type="GO" id="GO:0005886">
    <property type="term" value="C:plasma membrane"/>
    <property type="evidence" value="ECO:0007669"/>
    <property type="project" value="UniProtKB-SubCell"/>
</dbReference>
<sequence length="317" mass="33841">MRRERGMAVVMALLVVAMAATAAAVVLWQQGLWLRQVEADRSNAQANLVADGGIGWAIEVLRYDGETTGTDTLAELWAQPLPRTDAQGVAVSGQLADAQGRFNLNNLVQNGQGVPAQLSLYRRLLTELQLPVSLADALADYLDADDEARAGSAESAWYLTQPRPYQSANAPLVRLGQLAWVKGYTPGVIATLAPHVSVLPGSEPVAVNVNTATEPLLRALIEGARGGALQGLISQRVDNPFADVADFKARLPADARVADGVPIGVASKYFLLASRVERAPINRAVSALIVRDSRDTRLMWRSDGELAPPPPADGEKE</sequence>
<dbReference type="InterPro" id="IPR049179">
    <property type="entry name" value="T2SSK_SAM-like_2nd"/>
</dbReference>
<dbReference type="SUPFAM" id="SSF54523">
    <property type="entry name" value="Pili subunits"/>
    <property type="match status" value="1"/>
</dbReference>
<dbReference type="InterPro" id="IPR005628">
    <property type="entry name" value="GspK"/>
</dbReference>
<evidence type="ECO:0000256" key="10">
    <source>
        <dbReference type="PIRNR" id="PIRNR002786"/>
    </source>
</evidence>
<dbReference type="Proteomes" id="UP000308891">
    <property type="component" value="Unassembled WGS sequence"/>
</dbReference>
<keyword evidence="9 10" id="KW-0472">Membrane</keyword>